<accession>L0H0A2</accession>
<dbReference type="InterPro" id="IPR035959">
    <property type="entry name" value="RutC-like_sf"/>
</dbReference>
<dbReference type="PANTHER" id="PTHR11803">
    <property type="entry name" value="2-IMINOBUTANOATE/2-IMINOPROPANOATE DEAMINASE RIDA"/>
    <property type="match status" value="1"/>
</dbReference>
<dbReference type="GO" id="GO:0019239">
    <property type="term" value="F:deaminase activity"/>
    <property type="evidence" value="ECO:0007669"/>
    <property type="project" value="TreeGrafter"/>
</dbReference>
<dbReference type="SUPFAM" id="SSF55298">
    <property type="entry name" value="YjgF-like"/>
    <property type="match status" value="2"/>
</dbReference>
<dbReference type="HOGENOM" id="CLU_828849_0_0_6"/>
<dbReference type="GO" id="GO:0005829">
    <property type="term" value="C:cytosol"/>
    <property type="evidence" value="ECO:0007669"/>
    <property type="project" value="TreeGrafter"/>
</dbReference>
<dbReference type="eggNOG" id="COG0251">
    <property type="taxonomic scope" value="Bacteria"/>
</dbReference>
<reference evidence="1 2" key="1">
    <citation type="submission" date="2011-09" db="EMBL/GenBank/DDBJ databases">
        <title>Complete sequence of chromosome of Thioflavicoccus mobilis 8321.</title>
        <authorList>
            <consortium name="US DOE Joint Genome Institute"/>
            <person name="Lucas S."/>
            <person name="Han J."/>
            <person name="Lapidus A."/>
            <person name="Cheng J.-F."/>
            <person name="Goodwin L."/>
            <person name="Pitluck S."/>
            <person name="Peters L."/>
            <person name="Ovchinnikova G."/>
            <person name="Lu M."/>
            <person name="Detter J.C."/>
            <person name="Han C."/>
            <person name="Tapia R."/>
            <person name="Land M."/>
            <person name="Hauser L."/>
            <person name="Kyrpides N."/>
            <person name="Ivanova N."/>
            <person name="Pagani I."/>
            <person name="Vogl K."/>
            <person name="Liu Z."/>
            <person name="Imhoff J."/>
            <person name="Thiel V."/>
            <person name="Frigaard N.-U."/>
            <person name="Bryant D."/>
            <person name="Woyke T."/>
        </authorList>
    </citation>
    <scope>NUCLEOTIDE SEQUENCE [LARGE SCALE GENOMIC DNA]</scope>
    <source>
        <strain evidence="1 2">8321</strain>
    </source>
</reference>
<dbReference type="AlphaFoldDB" id="L0H0A2"/>
<organism evidence="1 2">
    <name type="scientific">Thioflavicoccus mobilis 8321</name>
    <dbReference type="NCBI Taxonomy" id="765912"/>
    <lineage>
        <taxon>Bacteria</taxon>
        <taxon>Pseudomonadati</taxon>
        <taxon>Pseudomonadota</taxon>
        <taxon>Gammaproteobacteria</taxon>
        <taxon>Chromatiales</taxon>
        <taxon>Chromatiaceae</taxon>
        <taxon>Thioflavicoccus</taxon>
    </lineage>
</organism>
<sequence length="335" mass="37797">MECLVGTHLKLEYIVDTDALGGNAVDYVYDNDLIVLQERIVSPAGKLNLVRPVSDNPLVIVNDDSLPVQRSMITAQKAGVDSFKQLDNGVMLMSQDIRLLFSYPFLTGKDVSFDSFNEVYGGLDDLLRQTGFKETDIVRTWFLVKDILRDYDLLNAVRDEWFATWFNDDHFIPASTGIQSHINHDGHFSMEFLAVDGDGITVEQMHCALQNEPIEYDKMFSRGILLSMPKSRIALISGTASTNKQGEVKFRDDIDRQFQYTLDSIEDLLNGVGMGFENIAQSMMWLKHGGDHAVCLDIAERNGFPMERCVQLLDCNVCRDEWLCEIEVTAIDNGS</sequence>
<name>L0H0A2_9GAMM</name>
<dbReference type="Proteomes" id="UP000010816">
    <property type="component" value="Chromosome"/>
</dbReference>
<gene>
    <name evidence="1" type="ORF">Thimo_2258</name>
</gene>
<dbReference type="InterPro" id="IPR006175">
    <property type="entry name" value="YjgF/YER057c/UK114"/>
</dbReference>
<proteinExistence type="predicted"/>
<dbReference type="EMBL" id="CP003051">
    <property type="protein sequence ID" value="AGA91004.1"/>
    <property type="molecule type" value="Genomic_DNA"/>
</dbReference>
<dbReference type="KEGG" id="tmb:Thimo_2258"/>
<keyword evidence="2" id="KW-1185">Reference proteome</keyword>
<evidence type="ECO:0000313" key="2">
    <source>
        <dbReference type="Proteomes" id="UP000010816"/>
    </source>
</evidence>
<evidence type="ECO:0000313" key="1">
    <source>
        <dbReference type="EMBL" id="AGA91004.1"/>
    </source>
</evidence>
<dbReference type="STRING" id="765912.Thimo_2258"/>
<dbReference type="Gene3D" id="3.30.1330.40">
    <property type="entry name" value="RutC-like"/>
    <property type="match status" value="2"/>
</dbReference>
<protein>
    <submittedName>
        <fullName evidence="1">Putative translation initiation inhibitor, yjgF family</fullName>
    </submittedName>
</protein>
<dbReference type="PANTHER" id="PTHR11803:SF39">
    <property type="entry name" value="2-IMINOBUTANOATE_2-IMINOPROPANOATE DEAMINASE"/>
    <property type="match status" value="1"/>
</dbReference>
<dbReference type="OrthoDB" id="1114505at2"/>